<comment type="caution">
    <text evidence="1">The sequence shown here is derived from an EMBL/GenBank/DDBJ whole genome shotgun (WGS) entry which is preliminary data.</text>
</comment>
<organism evidence="1 2">
    <name type="scientific">Orbilia oligospora</name>
    <name type="common">Nematode-trapping fungus</name>
    <name type="synonym">Arthrobotrys oligospora</name>
    <dbReference type="NCBI Taxonomy" id="2813651"/>
    <lineage>
        <taxon>Eukaryota</taxon>
        <taxon>Fungi</taxon>
        <taxon>Dikarya</taxon>
        <taxon>Ascomycota</taxon>
        <taxon>Pezizomycotina</taxon>
        <taxon>Orbiliomycetes</taxon>
        <taxon>Orbiliales</taxon>
        <taxon>Orbiliaceae</taxon>
        <taxon>Orbilia</taxon>
    </lineage>
</organism>
<dbReference type="Pfam" id="PF00591">
    <property type="entry name" value="Glycos_transf_3"/>
    <property type="match status" value="1"/>
</dbReference>
<protein>
    <submittedName>
        <fullName evidence="1">Anthranilate phosphoribosyltransferase</fullName>
    </submittedName>
</protein>
<dbReference type="GO" id="GO:0000162">
    <property type="term" value="P:L-tryptophan biosynthetic process"/>
    <property type="evidence" value="ECO:0007669"/>
    <property type="project" value="InterPro"/>
</dbReference>
<dbReference type="NCBIfam" id="TIGR01245">
    <property type="entry name" value="trpD"/>
    <property type="match status" value="1"/>
</dbReference>
<dbReference type="Gene3D" id="1.20.970.10">
    <property type="entry name" value="Transferase, Pyrimidine Nucleoside Phosphorylase, Chain C"/>
    <property type="match status" value="1"/>
</dbReference>
<keyword evidence="1" id="KW-0808">Transferase</keyword>
<dbReference type="PANTHER" id="PTHR43285">
    <property type="entry name" value="ANTHRANILATE PHOSPHORIBOSYLTRANSFERASE"/>
    <property type="match status" value="1"/>
</dbReference>
<dbReference type="InterPro" id="IPR000312">
    <property type="entry name" value="Glycosyl_Trfase_fam3"/>
</dbReference>
<name>A0A7C8PLS0_ORBOL</name>
<reference evidence="1 2" key="1">
    <citation type="submission" date="2019-03" db="EMBL/GenBank/DDBJ databases">
        <title>Nematode-trapping fungi genome.</title>
        <authorList>
            <person name="Vidal-Diez De Ulzurrun G."/>
        </authorList>
    </citation>
    <scope>NUCLEOTIDE SEQUENCE [LARGE SCALE GENOMIC DNA]</scope>
    <source>
        <strain evidence="1 2">TWF154</strain>
    </source>
</reference>
<proteinExistence type="predicted"/>
<evidence type="ECO:0000313" key="2">
    <source>
        <dbReference type="Proteomes" id="UP000297595"/>
    </source>
</evidence>
<dbReference type="SUPFAM" id="SSF52418">
    <property type="entry name" value="Nucleoside phosphorylase/phosphoribosyltransferase catalytic domain"/>
    <property type="match status" value="1"/>
</dbReference>
<dbReference type="Proteomes" id="UP000297595">
    <property type="component" value="Unassembled WGS sequence"/>
</dbReference>
<dbReference type="InterPro" id="IPR035902">
    <property type="entry name" value="Nuc_phospho_transferase"/>
</dbReference>
<evidence type="ECO:0000313" key="1">
    <source>
        <dbReference type="EMBL" id="TGJ71847.1"/>
    </source>
</evidence>
<dbReference type="EMBL" id="SOZJ01000002">
    <property type="protein sequence ID" value="TGJ71847.1"/>
    <property type="molecule type" value="Genomic_DNA"/>
</dbReference>
<dbReference type="GO" id="GO:0004048">
    <property type="term" value="F:anthranilate phosphoribosyltransferase activity"/>
    <property type="evidence" value="ECO:0007669"/>
    <property type="project" value="InterPro"/>
</dbReference>
<dbReference type="InterPro" id="IPR005940">
    <property type="entry name" value="Anthranilate_Pribosyl_Tfrase"/>
</dbReference>
<keyword evidence="1" id="KW-0328">Glycosyltransferase</keyword>
<dbReference type="GO" id="GO:0005829">
    <property type="term" value="C:cytosol"/>
    <property type="evidence" value="ECO:0007669"/>
    <property type="project" value="TreeGrafter"/>
</dbReference>
<accession>A0A7C8PLS0</accession>
<dbReference type="PANTHER" id="PTHR43285:SF2">
    <property type="entry name" value="ANTHRANILATE PHOSPHORIBOSYLTRANSFERASE"/>
    <property type="match status" value="1"/>
</dbReference>
<dbReference type="AlphaFoldDB" id="A0A7C8PLS0"/>
<dbReference type="Gene3D" id="3.40.1030.10">
    <property type="entry name" value="Nucleoside phosphorylase/phosphoribosyltransferase catalytic domain"/>
    <property type="match status" value="1"/>
</dbReference>
<gene>
    <name evidence="1" type="primary">TRP4</name>
    <name evidence="1" type="ORF">EYR41_003777</name>
</gene>
<sequence length="429" mass="45890">MSSVSITPLLKLLAQYQDAEQKVVTQDIVTEITAAFAAILGQGEVSDTQRAALLTALTFSNLYYDSQIVNAIVKVMREAAVRVPIDFHDKEFATKRRLLKRNDYHGGFVDIVGTGGDGHNTFNVSTTSALLASPYLLVAKHGNRAATSVSGSSDMISALAGGPFILHIPPEAVGKILTDYSNLAFLFAPTYHTGLGSLARVRKELGFSTIFNVVGPLSNPIEGIEARILGVKNRELGKVFSEVLQLMGCQKGMVVCGDVGKGLDEISPCGKTFCWRLIAAPPGSPPGTLATIEQFELHPVEDFGVALHPLEECKSRSPEENANIVKSILRNEVPAGDPIMDYCLINSAALLVVAGVTNDWKDAVELIKQGLKDQAPSKQWEGYLTGCKVYGKSPEAVATVTTIANDVAPAANGVTTNETSTRDGIRTFI</sequence>